<dbReference type="PANTHER" id="PTHR47414">
    <property type="entry name" value="PEPTIDYL-PROLYL CIS-TRANS ISOMERASE FKBP20-2, CHLOROPLASTIC"/>
    <property type="match status" value="1"/>
</dbReference>
<comment type="caution">
    <text evidence="4">The sequence shown here is derived from an EMBL/GenBank/DDBJ whole genome shotgun (WGS) entry which is preliminary data.</text>
</comment>
<name>A0AAW1SBB6_9CHLO</name>
<feature type="region of interest" description="Disordered" evidence="2">
    <location>
        <begin position="1"/>
        <end position="55"/>
    </location>
</feature>
<keyword evidence="1" id="KW-0697">Rotamase</keyword>
<feature type="compositionally biased region" description="Polar residues" evidence="2">
    <location>
        <begin position="45"/>
        <end position="55"/>
    </location>
</feature>
<feature type="domain" description="PPIase FKBP-type" evidence="3">
    <location>
        <begin position="162"/>
        <end position="249"/>
    </location>
</feature>
<dbReference type="EMBL" id="JALJOV010001686">
    <property type="protein sequence ID" value="KAK9843584.1"/>
    <property type="molecule type" value="Genomic_DNA"/>
</dbReference>
<dbReference type="InterPro" id="IPR046357">
    <property type="entry name" value="PPIase_dom_sf"/>
</dbReference>
<dbReference type="InterPro" id="IPR044239">
    <property type="entry name" value="FKBP20-2-like"/>
</dbReference>
<comment type="catalytic activity">
    <reaction evidence="1">
        <text>[protein]-peptidylproline (omega=180) = [protein]-peptidylproline (omega=0)</text>
        <dbReference type="Rhea" id="RHEA:16237"/>
        <dbReference type="Rhea" id="RHEA-COMP:10747"/>
        <dbReference type="Rhea" id="RHEA-COMP:10748"/>
        <dbReference type="ChEBI" id="CHEBI:83833"/>
        <dbReference type="ChEBI" id="CHEBI:83834"/>
        <dbReference type="EC" id="5.2.1.8"/>
    </reaction>
</comment>
<evidence type="ECO:0000313" key="5">
    <source>
        <dbReference type="Proteomes" id="UP001485043"/>
    </source>
</evidence>
<dbReference type="PROSITE" id="PS50059">
    <property type="entry name" value="FKBP_PPIASE"/>
    <property type="match status" value="1"/>
</dbReference>
<dbReference type="Gene3D" id="3.10.50.40">
    <property type="match status" value="1"/>
</dbReference>
<keyword evidence="1" id="KW-0413">Isomerase</keyword>
<dbReference type="Pfam" id="PF00254">
    <property type="entry name" value="FKBP_C"/>
    <property type="match status" value="1"/>
</dbReference>
<dbReference type="GO" id="GO:0003755">
    <property type="term" value="F:peptidyl-prolyl cis-trans isomerase activity"/>
    <property type="evidence" value="ECO:0007669"/>
    <property type="project" value="UniProtKB-KW"/>
</dbReference>
<evidence type="ECO:0000259" key="3">
    <source>
        <dbReference type="PROSITE" id="PS50059"/>
    </source>
</evidence>
<feature type="compositionally biased region" description="Basic and acidic residues" evidence="2">
    <location>
        <begin position="30"/>
        <end position="44"/>
    </location>
</feature>
<keyword evidence="5" id="KW-1185">Reference proteome</keyword>
<dbReference type="SUPFAM" id="SSF54534">
    <property type="entry name" value="FKBP-like"/>
    <property type="match status" value="1"/>
</dbReference>
<sequence length="251" mass="27268">MVAAGCMHTAPVTRSSALPTRSRPRPPVCRRSERRQSRDDRHAPQESQHASSTTRRSLLAGLVLAPAALQASGPCPGAPQAAAAALSQDVRECQAGKLLTLPEKQVLEQNRRRQAQNSAPRDFPSFARQGFDIKILADGYSTSNGLIYKDFRVGEGECPVDGQQVLFHYNAYNENGGKIDSSYNKGKPAQTRLGTKGLIPGFEQGIKEMKIGGRRRLVVPPELGPPVGPSTFFSAKQCEVFDVELLDVKNC</sequence>
<dbReference type="EC" id="5.2.1.8" evidence="1"/>
<dbReference type="PANTHER" id="PTHR47414:SF1">
    <property type="entry name" value="PEPTIDYL-PROLYL CIS-TRANS ISOMERASE FKBP20-2, CHLOROPLASTIC"/>
    <property type="match status" value="1"/>
</dbReference>
<dbReference type="Proteomes" id="UP001485043">
    <property type="component" value="Unassembled WGS sequence"/>
</dbReference>
<evidence type="ECO:0000256" key="2">
    <source>
        <dbReference type="SAM" id="MobiDB-lite"/>
    </source>
</evidence>
<protein>
    <recommendedName>
        <fullName evidence="1">peptidylprolyl isomerase</fullName>
        <ecNumber evidence="1">5.2.1.8</ecNumber>
    </recommendedName>
</protein>
<dbReference type="AlphaFoldDB" id="A0AAW1SBB6"/>
<feature type="non-terminal residue" evidence="4">
    <location>
        <position position="251"/>
    </location>
</feature>
<accession>A0AAW1SBB6</accession>
<proteinExistence type="predicted"/>
<organism evidence="4 5">
    <name type="scientific">Apatococcus fuscideae</name>
    <dbReference type="NCBI Taxonomy" id="2026836"/>
    <lineage>
        <taxon>Eukaryota</taxon>
        <taxon>Viridiplantae</taxon>
        <taxon>Chlorophyta</taxon>
        <taxon>core chlorophytes</taxon>
        <taxon>Trebouxiophyceae</taxon>
        <taxon>Chlorellales</taxon>
        <taxon>Chlorellaceae</taxon>
        <taxon>Apatococcus</taxon>
    </lineage>
</organism>
<gene>
    <name evidence="4" type="ORF">WJX84_004988</name>
</gene>
<dbReference type="InterPro" id="IPR001179">
    <property type="entry name" value="PPIase_FKBP_dom"/>
</dbReference>
<reference evidence="4 5" key="1">
    <citation type="journal article" date="2024" name="Nat. Commun.">
        <title>Phylogenomics reveals the evolutionary origins of lichenization in chlorophyte algae.</title>
        <authorList>
            <person name="Puginier C."/>
            <person name="Libourel C."/>
            <person name="Otte J."/>
            <person name="Skaloud P."/>
            <person name="Haon M."/>
            <person name="Grisel S."/>
            <person name="Petersen M."/>
            <person name="Berrin J.G."/>
            <person name="Delaux P.M."/>
            <person name="Dal Grande F."/>
            <person name="Keller J."/>
        </authorList>
    </citation>
    <scope>NUCLEOTIDE SEQUENCE [LARGE SCALE GENOMIC DNA]</scope>
    <source>
        <strain evidence="4 5">SAG 2523</strain>
    </source>
</reference>
<evidence type="ECO:0000256" key="1">
    <source>
        <dbReference type="PROSITE-ProRule" id="PRU00277"/>
    </source>
</evidence>
<evidence type="ECO:0000313" key="4">
    <source>
        <dbReference type="EMBL" id="KAK9843584.1"/>
    </source>
</evidence>